<dbReference type="KEGG" id="spir:CWM47_31360"/>
<gene>
    <name evidence="1" type="ORF">CWM47_31360</name>
</gene>
<keyword evidence="2" id="KW-1185">Reference proteome</keyword>
<dbReference type="AlphaFoldDB" id="A0A2K8Z7X2"/>
<dbReference type="Proteomes" id="UP000232883">
    <property type="component" value="Chromosome"/>
</dbReference>
<name>A0A2K8Z7X2_9BACT</name>
<evidence type="ECO:0000313" key="1">
    <source>
        <dbReference type="EMBL" id="AUD05950.1"/>
    </source>
</evidence>
<protein>
    <recommendedName>
        <fullName evidence="3">Restriction endonuclease type IV Mrr domain-containing protein</fullName>
    </recommendedName>
</protein>
<dbReference type="EMBL" id="CP025096">
    <property type="protein sequence ID" value="AUD05950.1"/>
    <property type="molecule type" value="Genomic_DNA"/>
</dbReference>
<sequence length="479" mass="55226">MKISDHFSLKKTQAELDFVDIDTKADLPIFLDPFFLSIRNDNWSIEATLTLRSFFQQLIDLIRENNFEDAKILFQNLHEPNSTCLGMSKGNPSGNGVGEGDTVNIYESLLESKAIQTGLIQDIEDNILFVDKFGKDKLSDMTTNIIKKHLIDYTQSQCNLHSIPLTAGVPSGYFWSRQENDWVAEHTNMLIIDNKPILLISKGVVSFSKAYTPDKYMTHFVLNFLQNEHLKLNSALVKKRKNGTRYVTKDSIKETIKSDESGTKEFLRKFTLDHPEVLDIFKNRTTLDSLTNPEITNIDVRSICTILIERLRNIPPGNDNANTFHKEIIGILELLFYPNLIHPVKEKEIHQGRKRIDITFDNAARIGIFNRFSTIWRIPCQYIFVECKNYSSDLGNPELDQISSRFSVNRGQVGIIVCRSFKDKNLFIQRCRDTYRDNRGLIILLDDGDLVTLLENHNEWNYEFIDNYLSKIVREIAAD</sequence>
<organism evidence="1 2">
    <name type="scientific">Spirosoma pollinicola</name>
    <dbReference type="NCBI Taxonomy" id="2057025"/>
    <lineage>
        <taxon>Bacteria</taxon>
        <taxon>Pseudomonadati</taxon>
        <taxon>Bacteroidota</taxon>
        <taxon>Cytophagia</taxon>
        <taxon>Cytophagales</taxon>
        <taxon>Cytophagaceae</taxon>
        <taxon>Spirosoma</taxon>
    </lineage>
</organism>
<proteinExistence type="predicted"/>
<dbReference type="OrthoDB" id="6691177at2"/>
<dbReference type="RefSeq" id="WP_100992501.1">
    <property type="nucleotide sequence ID" value="NZ_CP025096.1"/>
</dbReference>
<reference evidence="1 2" key="1">
    <citation type="submission" date="2017-11" db="EMBL/GenBank/DDBJ databases">
        <title>Taxonomic description and genome sequences of Spirosoma HA7 sp. nov., isolated from pollen microhabitat of Corylus avellana.</title>
        <authorList>
            <person name="Ambika Manirajan B."/>
            <person name="Suarez C."/>
            <person name="Ratering S."/>
            <person name="Geissler-Plaum R."/>
            <person name="Cardinale M."/>
            <person name="Sylvia S."/>
        </authorList>
    </citation>
    <scope>NUCLEOTIDE SEQUENCE [LARGE SCALE GENOMIC DNA]</scope>
    <source>
        <strain evidence="1 2">HA7</strain>
    </source>
</reference>
<evidence type="ECO:0000313" key="2">
    <source>
        <dbReference type="Proteomes" id="UP000232883"/>
    </source>
</evidence>
<evidence type="ECO:0008006" key="3">
    <source>
        <dbReference type="Google" id="ProtNLM"/>
    </source>
</evidence>
<accession>A0A2K8Z7X2</accession>